<evidence type="ECO:0000313" key="10">
    <source>
        <dbReference type="Proteomes" id="UP000248148"/>
    </source>
</evidence>
<name>A0A318TAI0_9BRAD</name>
<evidence type="ECO:0000259" key="8">
    <source>
        <dbReference type="Pfam" id="PF01757"/>
    </source>
</evidence>
<dbReference type="PANTHER" id="PTHR40074">
    <property type="entry name" value="O-ACETYLTRANSFERASE WECH"/>
    <property type="match status" value="1"/>
</dbReference>
<feature type="transmembrane region" description="Helical" evidence="7">
    <location>
        <begin position="127"/>
        <end position="148"/>
    </location>
</feature>
<feature type="transmembrane region" description="Helical" evidence="7">
    <location>
        <begin position="186"/>
        <end position="205"/>
    </location>
</feature>
<feature type="transmembrane region" description="Helical" evidence="7">
    <location>
        <begin position="90"/>
        <end position="107"/>
    </location>
</feature>
<organism evidence="9 10">
    <name type="scientific">Rhodopseudomonas faecalis</name>
    <dbReference type="NCBI Taxonomy" id="99655"/>
    <lineage>
        <taxon>Bacteria</taxon>
        <taxon>Pseudomonadati</taxon>
        <taxon>Pseudomonadota</taxon>
        <taxon>Alphaproteobacteria</taxon>
        <taxon>Hyphomicrobiales</taxon>
        <taxon>Nitrobacteraceae</taxon>
        <taxon>Rhodopseudomonas</taxon>
    </lineage>
</organism>
<keyword evidence="6 7" id="KW-0472">Membrane</keyword>
<accession>A0A318TAI0</accession>
<dbReference type="InterPro" id="IPR002656">
    <property type="entry name" value="Acyl_transf_3_dom"/>
</dbReference>
<protein>
    <submittedName>
        <fullName evidence="9">Putative membrane protein YcfT</fullName>
    </submittedName>
</protein>
<feature type="domain" description="Acyltransferase 3" evidence="8">
    <location>
        <begin position="19"/>
        <end position="318"/>
    </location>
</feature>
<keyword evidence="10" id="KW-1185">Reference proteome</keyword>
<feature type="transmembrane region" description="Helical" evidence="7">
    <location>
        <begin position="155"/>
        <end position="174"/>
    </location>
</feature>
<feature type="transmembrane region" description="Helical" evidence="7">
    <location>
        <begin position="212"/>
        <end position="235"/>
    </location>
</feature>
<keyword evidence="4 7" id="KW-0812">Transmembrane</keyword>
<evidence type="ECO:0000256" key="1">
    <source>
        <dbReference type="ARBA" id="ARBA00004651"/>
    </source>
</evidence>
<dbReference type="RefSeq" id="WP_110782784.1">
    <property type="nucleotide sequence ID" value="NZ_QJTI01000043.1"/>
</dbReference>
<reference evidence="9 10" key="1">
    <citation type="submission" date="2018-06" db="EMBL/GenBank/DDBJ databases">
        <title>Genomic Encyclopedia of Archaeal and Bacterial Type Strains, Phase II (KMG-II): from individual species to whole genera.</title>
        <authorList>
            <person name="Goeker M."/>
        </authorList>
    </citation>
    <scope>NUCLEOTIDE SEQUENCE [LARGE SCALE GENOMIC DNA]</scope>
    <source>
        <strain evidence="9 10">JCM 11668</strain>
    </source>
</reference>
<feature type="transmembrane region" description="Helical" evidence="7">
    <location>
        <begin position="61"/>
        <end position="78"/>
    </location>
</feature>
<dbReference type="GO" id="GO:0009246">
    <property type="term" value="P:enterobacterial common antigen biosynthetic process"/>
    <property type="evidence" value="ECO:0007669"/>
    <property type="project" value="TreeGrafter"/>
</dbReference>
<evidence type="ECO:0000256" key="2">
    <source>
        <dbReference type="ARBA" id="ARBA00007400"/>
    </source>
</evidence>
<dbReference type="EMBL" id="QJTI01000043">
    <property type="protein sequence ID" value="PYE99035.1"/>
    <property type="molecule type" value="Genomic_DNA"/>
</dbReference>
<dbReference type="GO" id="GO:0005886">
    <property type="term" value="C:plasma membrane"/>
    <property type="evidence" value="ECO:0007669"/>
    <property type="project" value="UniProtKB-SubCell"/>
</dbReference>
<evidence type="ECO:0000256" key="6">
    <source>
        <dbReference type="ARBA" id="ARBA00023136"/>
    </source>
</evidence>
<evidence type="ECO:0000256" key="4">
    <source>
        <dbReference type="ARBA" id="ARBA00022692"/>
    </source>
</evidence>
<keyword evidence="5 7" id="KW-1133">Transmembrane helix</keyword>
<proteinExistence type="inferred from homology"/>
<evidence type="ECO:0000256" key="5">
    <source>
        <dbReference type="ARBA" id="ARBA00022989"/>
    </source>
</evidence>
<evidence type="ECO:0000256" key="3">
    <source>
        <dbReference type="ARBA" id="ARBA00022475"/>
    </source>
</evidence>
<evidence type="ECO:0000256" key="7">
    <source>
        <dbReference type="SAM" id="Phobius"/>
    </source>
</evidence>
<dbReference type="Pfam" id="PF01757">
    <property type="entry name" value="Acyl_transf_3"/>
    <property type="match status" value="1"/>
</dbReference>
<comment type="subcellular location">
    <subcellularLocation>
        <location evidence="1">Cell membrane</location>
        <topology evidence="1">Multi-pass membrane protein</topology>
    </subcellularLocation>
</comment>
<dbReference type="PANTHER" id="PTHR40074:SF4">
    <property type="entry name" value="INNER MEMBRANE PROTEIN YCFT"/>
    <property type="match status" value="1"/>
</dbReference>
<dbReference type="Proteomes" id="UP000248148">
    <property type="component" value="Unassembled WGS sequence"/>
</dbReference>
<evidence type="ECO:0000313" key="9">
    <source>
        <dbReference type="EMBL" id="PYE99035.1"/>
    </source>
</evidence>
<dbReference type="OrthoDB" id="9814956at2"/>
<sequence>MTRTGTTAHLTTAAPGRIDWVDYAKGICIIMVVMMHSVLGVENAAGQTGFMHYVVEFARPFRMPDFFLISGLFLAVVIDRDWRTYLDRKVVHFAYFYVLWLTIQFAFKSPSYAADAGWAHVAYMYTLSFIDPFGTLWFIYLLPIFFVVTKLTRKVPAYVIWPIAAALEMAHIFTEWTVIDEFASRFVYFYSGYLFASTIFAFSARAAEHPKLALAGLALWAVINAALVATGLATWPVISLVLGFAGAGAIIVTATLLAKIRWLDGIRFCGEHSIVIYLAFFLPMVVTRIVLLRYAAPYLDIGTIALLVNIAGVIGALVIWRIAIKTGATFLFERPGAFWIVPRKIRPKLQPAA</sequence>
<dbReference type="GO" id="GO:0016413">
    <property type="term" value="F:O-acetyltransferase activity"/>
    <property type="evidence" value="ECO:0007669"/>
    <property type="project" value="TreeGrafter"/>
</dbReference>
<gene>
    <name evidence="9" type="ORF">BJ122_1433</name>
</gene>
<feature type="transmembrane region" description="Helical" evidence="7">
    <location>
        <begin position="20"/>
        <end position="41"/>
    </location>
</feature>
<feature type="transmembrane region" description="Helical" evidence="7">
    <location>
        <begin position="274"/>
        <end position="295"/>
    </location>
</feature>
<feature type="transmembrane region" description="Helical" evidence="7">
    <location>
        <begin position="241"/>
        <end position="262"/>
    </location>
</feature>
<keyword evidence="3" id="KW-1003">Cell membrane</keyword>
<comment type="caution">
    <text evidence="9">The sequence shown here is derived from an EMBL/GenBank/DDBJ whole genome shotgun (WGS) entry which is preliminary data.</text>
</comment>
<feature type="transmembrane region" description="Helical" evidence="7">
    <location>
        <begin position="301"/>
        <end position="324"/>
    </location>
</feature>
<comment type="similarity">
    <text evidence="2">Belongs to the acyltransferase 3 family.</text>
</comment>
<dbReference type="AlphaFoldDB" id="A0A318TAI0"/>